<feature type="domain" description="FtsK" evidence="6">
    <location>
        <begin position="702"/>
        <end position="907"/>
    </location>
</feature>
<dbReference type="GO" id="GO:0003677">
    <property type="term" value="F:DNA binding"/>
    <property type="evidence" value="ECO:0007669"/>
    <property type="project" value="InterPro"/>
</dbReference>
<dbReference type="SUPFAM" id="SSF49879">
    <property type="entry name" value="SMAD/FHA domain"/>
    <property type="match status" value="1"/>
</dbReference>
<dbReference type="PROSITE" id="PS50006">
    <property type="entry name" value="FHA_DOMAIN"/>
    <property type="match status" value="1"/>
</dbReference>
<evidence type="ECO:0000259" key="5">
    <source>
        <dbReference type="PROSITE" id="PS50006"/>
    </source>
</evidence>
<dbReference type="HOGENOM" id="CLU_003134_2_1_11"/>
<dbReference type="CDD" id="cd01127">
    <property type="entry name" value="TrwB_TraG_TraD_VirD4"/>
    <property type="match status" value="1"/>
</dbReference>
<name>E1QWX8_OLSUV</name>
<keyword evidence="3 4" id="KW-0067">ATP-binding</keyword>
<accession>E1QWX8</accession>
<feature type="binding site" evidence="4">
    <location>
        <begin position="723"/>
        <end position="730"/>
    </location>
    <ligand>
        <name>ATP</name>
        <dbReference type="ChEBI" id="CHEBI:30616"/>
    </ligand>
</feature>
<dbReference type="Pfam" id="PF00498">
    <property type="entry name" value="FHA"/>
    <property type="match status" value="1"/>
</dbReference>
<dbReference type="eggNOG" id="COG1716">
    <property type="taxonomic scope" value="Bacteria"/>
</dbReference>
<dbReference type="OrthoDB" id="9807790at2"/>
<evidence type="ECO:0000256" key="4">
    <source>
        <dbReference type="PROSITE-ProRule" id="PRU00289"/>
    </source>
</evidence>
<dbReference type="Gene3D" id="3.40.50.300">
    <property type="entry name" value="P-loop containing nucleotide triphosphate hydrolases"/>
    <property type="match status" value="2"/>
</dbReference>
<dbReference type="PANTHER" id="PTHR22683">
    <property type="entry name" value="SPORULATION PROTEIN RELATED"/>
    <property type="match status" value="1"/>
</dbReference>
<dbReference type="Pfam" id="PF01580">
    <property type="entry name" value="FtsK_SpoIIIE"/>
    <property type="match status" value="1"/>
</dbReference>
<evidence type="ECO:0000256" key="2">
    <source>
        <dbReference type="ARBA" id="ARBA00022741"/>
    </source>
</evidence>
<dbReference type="InterPro" id="IPR008984">
    <property type="entry name" value="SMAD_FHA_dom_sf"/>
</dbReference>
<keyword evidence="1" id="KW-0597">Phosphoprotein</keyword>
<feature type="domain" description="FHA" evidence="5">
    <location>
        <begin position="119"/>
        <end position="168"/>
    </location>
</feature>
<protein>
    <submittedName>
        <fullName evidence="7">FHA domain containing protein</fullName>
    </submittedName>
</protein>
<dbReference type="KEGG" id="ols:Olsu_1532"/>
<dbReference type="RefSeq" id="WP_013252383.1">
    <property type="nucleotide sequence ID" value="NC_014363.1"/>
</dbReference>
<dbReference type="EMBL" id="CP002106">
    <property type="protein sequence ID" value="ADK68631.1"/>
    <property type="molecule type" value="Genomic_DNA"/>
</dbReference>
<dbReference type="CDD" id="cd00060">
    <property type="entry name" value="FHA"/>
    <property type="match status" value="1"/>
</dbReference>
<dbReference type="GO" id="GO:0005524">
    <property type="term" value="F:ATP binding"/>
    <property type="evidence" value="ECO:0007669"/>
    <property type="project" value="UniProtKB-UniRule"/>
</dbReference>
<evidence type="ECO:0000256" key="1">
    <source>
        <dbReference type="ARBA" id="ARBA00022553"/>
    </source>
</evidence>
<feature type="binding site" evidence="4">
    <location>
        <begin position="1067"/>
        <end position="1074"/>
    </location>
    <ligand>
        <name>ATP</name>
        <dbReference type="ChEBI" id="CHEBI:30616"/>
    </ligand>
</feature>
<evidence type="ECO:0000259" key="6">
    <source>
        <dbReference type="PROSITE" id="PS50901"/>
    </source>
</evidence>
<evidence type="ECO:0000313" key="8">
    <source>
        <dbReference type="Proteomes" id="UP000000333"/>
    </source>
</evidence>
<keyword evidence="2 4" id="KW-0547">Nucleotide-binding</keyword>
<dbReference type="PROSITE" id="PS50901">
    <property type="entry name" value="FTSK"/>
    <property type="match status" value="2"/>
</dbReference>
<dbReference type="SMART" id="SM00240">
    <property type="entry name" value="FHA"/>
    <property type="match status" value="1"/>
</dbReference>
<dbReference type="InterPro" id="IPR000253">
    <property type="entry name" value="FHA_dom"/>
</dbReference>
<dbReference type="InterPro" id="IPR050206">
    <property type="entry name" value="FtsK/SpoIIIE/SftA"/>
</dbReference>
<dbReference type="STRING" id="633147.Olsu_1532"/>
<dbReference type="Proteomes" id="UP000000333">
    <property type="component" value="Chromosome"/>
</dbReference>
<keyword evidence="8" id="KW-1185">Reference proteome</keyword>
<organism evidence="7 8">
    <name type="scientific">Olsenella uli (strain ATCC 49627 / DSM 7084 / CCUG 31166 / CIP 109912 / JCM 12494 / LMG 11480 / NCIMB 702895 / VPI D76D-27C)</name>
    <name type="common">Lactobacillus uli</name>
    <dbReference type="NCBI Taxonomy" id="633147"/>
    <lineage>
        <taxon>Bacteria</taxon>
        <taxon>Bacillati</taxon>
        <taxon>Actinomycetota</taxon>
        <taxon>Coriobacteriia</taxon>
        <taxon>Coriobacteriales</taxon>
        <taxon>Atopobiaceae</taxon>
        <taxon>Olsenella</taxon>
    </lineage>
</organism>
<dbReference type="InterPro" id="IPR002543">
    <property type="entry name" value="FtsK_dom"/>
</dbReference>
<dbReference type="InterPro" id="IPR027417">
    <property type="entry name" value="P-loop_NTPase"/>
</dbReference>
<gene>
    <name evidence="7" type="ordered locus">Olsu_1532</name>
</gene>
<proteinExistence type="predicted"/>
<dbReference type="GeneID" id="78512918"/>
<dbReference type="Gene3D" id="2.60.200.20">
    <property type="match status" value="1"/>
</dbReference>
<dbReference type="PATRIC" id="fig|633147.7.peg.1229"/>
<reference evidence="7 8" key="1">
    <citation type="journal article" date="2010" name="Stand. Genomic Sci.">
        <title>Complete genome sequence of Olsenella uli type strain (VPI D76D-27C).</title>
        <authorList>
            <person name="Goker M."/>
            <person name="Held B."/>
            <person name="Lucas S."/>
            <person name="Nolan M."/>
            <person name="Yasawong M."/>
            <person name="Glavina Del Rio T."/>
            <person name="Tice H."/>
            <person name="Cheng J.F."/>
            <person name="Bruce D."/>
            <person name="Detter J.C."/>
            <person name="Tapia R."/>
            <person name="Han C."/>
            <person name="Goodwin L."/>
            <person name="Pitluck S."/>
            <person name="Liolios K."/>
            <person name="Ivanova N."/>
            <person name="Mavromatis K."/>
            <person name="Mikhailova N."/>
            <person name="Pati A."/>
            <person name="Chen A."/>
            <person name="Palaniappan K."/>
            <person name="Land M."/>
            <person name="Hauser L."/>
            <person name="Chang Y.J."/>
            <person name="Jeffries C.D."/>
            <person name="Rohde M."/>
            <person name="Sikorski J."/>
            <person name="Pukall R."/>
            <person name="Woyke T."/>
            <person name="Bristow J."/>
            <person name="Eisen J.A."/>
            <person name="Markowitz V."/>
            <person name="Hugenholtz P."/>
            <person name="Kyrpides N.C."/>
            <person name="Klenk H.P."/>
            <person name="Lapidus A."/>
        </authorList>
    </citation>
    <scope>NUCLEOTIDE SEQUENCE [LARGE SCALE GENOMIC DNA]</scope>
    <source>
        <strain evidence="8">ATCC 49627 / DSM 7084 / CIP 109912 / JCM 12494 / NCIMB 702895 / VPI D76D-27C</strain>
    </source>
</reference>
<dbReference type="SUPFAM" id="SSF52540">
    <property type="entry name" value="P-loop containing nucleoside triphosphate hydrolases"/>
    <property type="match status" value="1"/>
</dbReference>
<evidence type="ECO:0000256" key="3">
    <source>
        <dbReference type="ARBA" id="ARBA00022840"/>
    </source>
</evidence>
<sequence>MTSSLLITVVIDGNAYVTTVGTLSRGIRHLTDGTGEGRSHAVASVSCGEEGVFLRPMGGASLADEAGEELERAALTGTGTQAFTLEGGRAAGGASVFVRSATVGLADYRKLALVRDGSVVIGRDASCELAYDTRWVSARHAELKLEGESLSVCDLGSANGTFVNGQALTPHVPAALAPGDVVQVMDLTILAGKRVLLMNAPRGLAERLGEAAVPIDHDELVARAPEATPDDQLPDAHPFWPAPRLMRTVHRKAYNVEEPPRAKEPDDTPAIVKMGPSFLMAMSSIFMGANAVSRIAGGADALSTAPSIAMCVSMMGGMMIWPQITRRYERRKAARDEERRRSAYSDYLASLEMEFRRERDEQASILAENRVSAAECLRRAEALDPRLMSRSPLEADFMQLRVGTGTLPLEADFRWPERRFTMDKDDLLDLARSLSERPPVLEGAPIALDLMSSWVTGLVGERGRRWGLVRALVAQVATLYGFHDVKVAAVVGQDEREEWEFLFALPHALADGGHTRLIASDEASMRELSGYLARELGSRSGDAAKRQVADYGTYYLVLCANRELVDPSDALARLMDLQGNRGFSLLFMADAVDELPRECLRVLELGSGEGEGSRLYDRADVAGSEQPFEADPPVAAVGMARLASRLSRLDLGGDEAAFELPASLGFLETFRAGSVADLDVEGLWAQADSSRSLAAPIGLDSRGALAVLDPQEAFDGPHGLVAGTTGSGKSELLVTWILSTAMHFPPEQAAFVLIDYKGGGLADAFSREGLRLPHLAGTVTNLDGAEVARSLASLRAELVRRQALLAGAKRTTGDATMDVSSYQRHFAAGELSEPMPHLFVVADEFAELKAQEPEFMDGLVSAARIGRSLGVHLVLATQKPTGVVSDQIQANSRFRVCLRVADAADSREVIRRPDAAALEGPGRFLLLVGYDERYVLGQAAWAGAPCAPGGGAAPSRDLSVELCDACGAQLASARPGARGPAAGTELDAVLAEVCRAAGGREARRLWLPPLEAHPTVAALRARYPDARAGHAPWELDPVVGELDDPARQGKRPLTLPLSREGNVAVYGHASSGREDLALSLVWNMLDASPEEACAYVVDAGTGGLLAFGGAPQVPDAMPASDARRVSDLFKYLAKVMSDRRTALARGYAGLADYNARHDGAGRMCPVVVVLNGVAELLELVPAIEERLASLLREGPRYGMHFALFADTLRDVRFRMRASVGLSLVMALADEADYPAVLGSVRGAALPEGRGRGLVRQGDDLYMFQCCYVADEGVPAQAAIAARVAEEVGRWGAPTRCVPSLPEVLTPGLLPGGEGGGGLPVGIAGDDFTPVSLGGAGDRAHLVCATQAFQCVPFMLACATAAHERGWDVIVLDPAGVLGAVPWWAVSGPAGVVLGSCEGDGGRRLVLAPGARDAFEGPDGAQLAAIVCDGGHDGTLLLASASASDLTALQSSQWGQRLMFRSGVVWVGPGLANAYALQVATPASQLRNGLGEGGGFYVRDAQARPTKFAVAPDGEWGP</sequence>
<evidence type="ECO:0000313" key="7">
    <source>
        <dbReference type="EMBL" id="ADK68631.1"/>
    </source>
</evidence>
<dbReference type="PANTHER" id="PTHR22683:SF1">
    <property type="entry name" value="TYPE VII SECRETION SYSTEM PROTEIN ESSC"/>
    <property type="match status" value="1"/>
</dbReference>
<feature type="domain" description="FtsK" evidence="6">
    <location>
        <begin position="1050"/>
        <end position="1234"/>
    </location>
</feature>
<dbReference type="eggNOG" id="COG1674">
    <property type="taxonomic scope" value="Bacteria"/>
</dbReference>